<dbReference type="GO" id="GO:0005576">
    <property type="term" value="C:extracellular region"/>
    <property type="evidence" value="ECO:0007669"/>
    <property type="project" value="UniProtKB-SubCell"/>
</dbReference>
<reference evidence="6" key="1">
    <citation type="submission" date="2023-10" db="EMBL/GenBank/DDBJ databases">
        <title>Chromosome-level genome of the transformable northern wattle, Acacia crassicarpa.</title>
        <authorList>
            <person name="Massaro I."/>
            <person name="Sinha N.R."/>
            <person name="Poethig S."/>
            <person name="Leichty A.R."/>
        </authorList>
    </citation>
    <scope>NUCLEOTIDE SEQUENCE</scope>
    <source>
        <strain evidence="6">Acra3RX</strain>
        <tissue evidence="6">Leaf</tissue>
    </source>
</reference>
<accession>A0AAE1MMR4</accession>
<dbReference type="SUPFAM" id="SSF50630">
    <property type="entry name" value="Acid proteases"/>
    <property type="match status" value="1"/>
</dbReference>
<dbReference type="Pfam" id="PF14541">
    <property type="entry name" value="TAXi_C"/>
    <property type="match status" value="1"/>
</dbReference>
<dbReference type="GO" id="GO:0006508">
    <property type="term" value="P:proteolysis"/>
    <property type="evidence" value="ECO:0007669"/>
    <property type="project" value="InterPro"/>
</dbReference>
<name>A0AAE1MMR4_9FABA</name>
<keyword evidence="3" id="KW-0964">Secreted</keyword>
<evidence type="ECO:0000256" key="3">
    <source>
        <dbReference type="ARBA" id="ARBA00022525"/>
    </source>
</evidence>
<organism evidence="6 7">
    <name type="scientific">Acacia crassicarpa</name>
    <name type="common">northern wattle</name>
    <dbReference type="NCBI Taxonomy" id="499986"/>
    <lineage>
        <taxon>Eukaryota</taxon>
        <taxon>Viridiplantae</taxon>
        <taxon>Streptophyta</taxon>
        <taxon>Embryophyta</taxon>
        <taxon>Tracheophyta</taxon>
        <taxon>Spermatophyta</taxon>
        <taxon>Magnoliopsida</taxon>
        <taxon>eudicotyledons</taxon>
        <taxon>Gunneridae</taxon>
        <taxon>Pentapetalae</taxon>
        <taxon>rosids</taxon>
        <taxon>fabids</taxon>
        <taxon>Fabales</taxon>
        <taxon>Fabaceae</taxon>
        <taxon>Caesalpinioideae</taxon>
        <taxon>mimosoid clade</taxon>
        <taxon>Acacieae</taxon>
        <taxon>Acacia</taxon>
    </lineage>
</organism>
<proteinExistence type="inferred from homology"/>
<comment type="caution">
    <text evidence="6">The sequence shown here is derived from an EMBL/GenBank/DDBJ whole genome shotgun (WGS) entry which is preliminary data.</text>
</comment>
<evidence type="ECO:0000313" key="7">
    <source>
        <dbReference type="Proteomes" id="UP001293593"/>
    </source>
</evidence>
<evidence type="ECO:0000256" key="4">
    <source>
        <dbReference type="ARBA" id="ARBA00022729"/>
    </source>
</evidence>
<comment type="similarity">
    <text evidence="2">Belongs to the peptidase A1 family.</text>
</comment>
<dbReference type="AlphaFoldDB" id="A0AAE1MMR4"/>
<dbReference type="PANTHER" id="PTHR47965:SF22">
    <property type="entry name" value="EUKARYOTIC ASPARTYL PROTEASE FAMILY PROTEIN"/>
    <property type="match status" value="1"/>
</dbReference>
<evidence type="ECO:0000259" key="5">
    <source>
        <dbReference type="PROSITE" id="PS51767"/>
    </source>
</evidence>
<keyword evidence="4" id="KW-0732">Signal</keyword>
<dbReference type="Proteomes" id="UP001293593">
    <property type="component" value="Unassembled WGS sequence"/>
</dbReference>
<dbReference type="PANTHER" id="PTHR47965">
    <property type="entry name" value="ASPARTYL PROTEASE-RELATED"/>
    <property type="match status" value="1"/>
</dbReference>
<protein>
    <recommendedName>
        <fullName evidence="5">Peptidase A1 domain-containing protein</fullName>
    </recommendedName>
</protein>
<dbReference type="InterPro" id="IPR021109">
    <property type="entry name" value="Peptidase_aspartic_dom_sf"/>
</dbReference>
<dbReference type="EMBL" id="JAWXYG010000005">
    <property type="protein sequence ID" value="KAK4271164.1"/>
    <property type="molecule type" value="Genomic_DNA"/>
</dbReference>
<dbReference type="InterPro" id="IPR032861">
    <property type="entry name" value="TAXi_N"/>
</dbReference>
<evidence type="ECO:0000256" key="1">
    <source>
        <dbReference type="ARBA" id="ARBA00004239"/>
    </source>
</evidence>
<dbReference type="FunFam" id="2.40.70.10:FF:000041">
    <property type="entry name" value="Basic 7S globulin"/>
    <property type="match status" value="1"/>
</dbReference>
<dbReference type="Pfam" id="PF14543">
    <property type="entry name" value="TAXi_N"/>
    <property type="match status" value="1"/>
</dbReference>
<gene>
    <name evidence="6" type="ORF">QN277_019897</name>
</gene>
<dbReference type="PROSITE" id="PS51767">
    <property type="entry name" value="PEPTIDASE_A1"/>
    <property type="match status" value="1"/>
</dbReference>
<sequence length="262" mass="28518">MAGLGRTKIALPSQFASTFCFPRKFAICLPSSGSKGVVFFGDSPYVFLPNVNAAQSLTYTPFIFNRSSSVPMFAKRQFLSEYYIGVKSIKIDQKVVPNINKILLPADKEGFGGTTISTLYPYTILKTSIFKAVTKVFIKASAAWNITRVAGVAPFEVCFSKDNIGSTRLGPAVPTIELVLVNNVGWPIFGANSMVPVKDDVLCLGVLDGGEFLEKSIMMGTYQLENNLLQFDLDSSRLGFSSLLFGRKTSCANFNFTSATAE</sequence>
<dbReference type="InterPro" id="IPR001461">
    <property type="entry name" value="Aspartic_peptidase_A1"/>
</dbReference>
<dbReference type="GO" id="GO:0004190">
    <property type="term" value="F:aspartic-type endopeptidase activity"/>
    <property type="evidence" value="ECO:0007669"/>
    <property type="project" value="InterPro"/>
</dbReference>
<dbReference type="InterPro" id="IPR032799">
    <property type="entry name" value="TAXi_C"/>
</dbReference>
<evidence type="ECO:0000256" key="2">
    <source>
        <dbReference type="ARBA" id="ARBA00007447"/>
    </source>
</evidence>
<dbReference type="InterPro" id="IPR033121">
    <property type="entry name" value="PEPTIDASE_A1"/>
</dbReference>
<dbReference type="Gene3D" id="2.40.70.10">
    <property type="entry name" value="Acid Proteases"/>
    <property type="match status" value="2"/>
</dbReference>
<keyword evidence="7" id="KW-1185">Reference proteome</keyword>
<evidence type="ECO:0000313" key="6">
    <source>
        <dbReference type="EMBL" id="KAK4271164.1"/>
    </source>
</evidence>
<comment type="subcellular location">
    <subcellularLocation>
        <location evidence="1">Secreted</location>
        <location evidence="1">Extracellular space</location>
    </subcellularLocation>
</comment>
<feature type="domain" description="Peptidase A1" evidence="5">
    <location>
        <begin position="1"/>
        <end position="241"/>
    </location>
</feature>